<evidence type="ECO:0000313" key="2">
    <source>
        <dbReference type="Proteomes" id="UP001472677"/>
    </source>
</evidence>
<proteinExistence type="predicted"/>
<evidence type="ECO:0000313" key="1">
    <source>
        <dbReference type="EMBL" id="KAK8589842.1"/>
    </source>
</evidence>
<keyword evidence="2" id="KW-1185">Reference proteome</keyword>
<gene>
    <name evidence="1" type="ORF">V6N12_024233</name>
</gene>
<protein>
    <submittedName>
        <fullName evidence="1">Uncharacterized protein</fullName>
    </submittedName>
</protein>
<dbReference type="EMBL" id="JBBPBM010000004">
    <property type="protein sequence ID" value="KAK8589842.1"/>
    <property type="molecule type" value="Genomic_DNA"/>
</dbReference>
<reference evidence="1 2" key="1">
    <citation type="journal article" date="2024" name="G3 (Bethesda)">
        <title>Genome assembly of Hibiscus sabdariffa L. provides insights into metabolisms of medicinal natural products.</title>
        <authorList>
            <person name="Kim T."/>
        </authorList>
    </citation>
    <scope>NUCLEOTIDE SEQUENCE [LARGE SCALE GENOMIC DNA]</scope>
    <source>
        <strain evidence="1">TK-2024</strain>
        <tissue evidence="1">Old leaves</tissue>
    </source>
</reference>
<dbReference type="Proteomes" id="UP001472677">
    <property type="component" value="Unassembled WGS sequence"/>
</dbReference>
<organism evidence="1 2">
    <name type="scientific">Hibiscus sabdariffa</name>
    <name type="common">roselle</name>
    <dbReference type="NCBI Taxonomy" id="183260"/>
    <lineage>
        <taxon>Eukaryota</taxon>
        <taxon>Viridiplantae</taxon>
        <taxon>Streptophyta</taxon>
        <taxon>Embryophyta</taxon>
        <taxon>Tracheophyta</taxon>
        <taxon>Spermatophyta</taxon>
        <taxon>Magnoliopsida</taxon>
        <taxon>eudicotyledons</taxon>
        <taxon>Gunneridae</taxon>
        <taxon>Pentapetalae</taxon>
        <taxon>rosids</taxon>
        <taxon>malvids</taxon>
        <taxon>Malvales</taxon>
        <taxon>Malvaceae</taxon>
        <taxon>Malvoideae</taxon>
        <taxon>Hibiscus</taxon>
    </lineage>
</organism>
<name>A0ABR2G0G2_9ROSI</name>
<accession>A0ABR2G0G2</accession>
<comment type="caution">
    <text evidence="1">The sequence shown here is derived from an EMBL/GenBank/DDBJ whole genome shotgun (WGS) entry which is preliminary data.</text>
</comment>
<sequence>MLPSHVDVGGDVNCDEWLGLVERNIALNSDHMDVMWESQPELEPPEWNSVKIRGETVLTKMEQLRGVPIAENQEQLLELDWNTQSGKDMEFSVSKSNLREESVHFTTALNSSDFDLVPVPVSIVSTSVIPEVHVVVTNSVAPKVRSINEVTITTGSEEQWGGAEAMETTRGVYGD</sequence>